<comment type="caution">
    <text evidence="1">The sequence shown here is derived from an EMBL/GenBank/DDBJ whole genome shotgun (WGS) entry which is preliminary data.</text>
</comment>
<reference evidence="2" key="1">
    <citation type="submission" date="2016-06" db="EMBL/GenBank/DDBJ databases">
        <title>Parallel loss of symbiosis genes in relatives of nitrogen-fixing non-legume Parasponia.</title>
        <authorList>
            <person name="Van Velzen R."/>
            <person name="Holmer R."/>
            <person name="Bu F."/>
            <person name="Rutten L."/>
            <person name="Van Zeijl A."/>
            <person name="Liu W."/>
            <person name="Santuari L."/>
            <person name="Cao Q."/>
            <person name="Sharma T."/>
            <person name="Shen D."/>
            <person name="Roswanjaya Y."/>
            <person name="Wardhani T."/>
            <person name="Kalhor M.S."/>
            <person name="Jansen J."/>
            <person name="Van den Hoogen J."/>
            <person name="Gungor B."/>
            <person name="Hartog M."/>
            <person name="Hontelez J."/>
            <person name="Verver J."/>
            <person name="Yang W.-C."/>
            <person name="Schijlen E."/>
            <person name="Repin R."/>
            <person name="Schilthuizen M."/>
            <person name="Schranz E."/>
            <person name="Heidstra R."/>
            <person name="Miyata K."/>
            <person name="Fedorova E."/>
            <person name="Kohlen W."/>
            <person name="Bisseling T."/>
            <person name="Smit S."/>
            <person name="Geurts R."/>
        </authorList>
    </citation>
    <scope>NUCLEOTIDE SEQUENCE [LARGE SCALE GENOMIC DNA]</scope>
    <source>
        <strain evidence="2">cv. WU1-14</strain>
    </source>
</reference>
<accession>A0A2P5BPL5</accession>
<organism evidence="1 2">
    <name type="scientific">Parasponia andersonii</name>
    <name type="common">Sponia andersonii</name>
    <dbReference type="NCBI Taxonomy" id="3476"/>
    <lineage>
        <taxon>Eukaryota</taxon>
        <taxon>Viridiplantae</taxon>
        <taxon>Streptophyta</taxon>
        <taxon>Embryophyta</taxon>
        <taxon>Tracheophyta</taxon>
        <taxon>Spermatophyta</taxon>
        <taxon>Magnoliopsida</taxon>
        <taxon>eudicotyledons</taxon>
        <taxon>Gunneridae</taxon>
        <taxon>Pentapetalae</taxon>
        <taxon>rosids</taxon>
        <taxon>fabids</taxon>
        <taxon>Rosales</taxon>
        <taxon>Cannabaceae</taxon>
        <taxon>Parasponia</taxon>
    </lineage>
</organism>
<evidence type="ECO:0000313" key="2">
    <source>
        <dbReference type="Proteomes" id="UP000237105"/>
    </source>
</evidence>
<gene>
    <name evidence="1" type="ORF">PanWU01x14_221230</name>
</gene>
<evidence type="ECO:0000313" key="1">
    <source>
        <dbReference type="EMBL" id="PON50751.1"/>
    </source>
</evidence>
<proteinExistence type="predicted"/>
<dbReference type="EMBL" id="JXTB01000242">
    <property type="protein sequence ID" value="PON50751.1"/>
    <property type="molecule type" value="Genomic_DNA"/>
</dbReference>
<dbReference type="AlphaFoldDB" id="A0A2P5BPL5"/>
<protein>
    <submittedName>
        <fullName evidence="1">Uncharacterized protein</fullName>
    </submittedName>
</protein>
<dbReference type="Proteomes" id="UP000237105">
    <property type="component" value="Unassembled WGS sequence"/>
</dbReference>
<keyword evidence="2" id="KW-1185">Reference proteome</keyword>
<name>A0A2P5BPL5_PARAD</name>
<sequence length="31" mass="3620">MQRQQSQNQVYGRHLSLTVMNKIVALSFRSV</sequence>